<dbReference type="PANTHER" id="PTHR21559">
    <property type="entry name" value="DYSTROGLYCAN-RELATED"/>
    <property type="match status" value="1"/>
</dbReference>
<name>A0A812QLA3_9DINO</name>
<gene>
    <name evidence="2" type="ORF">SNAT2548_LOCUS21413</name>
</gene>
<dbReference type="OrthoDB" id="432229at2759"/>
<dbReference type="GO" id="GO:0016011">
    <property type="term" value="C:dystroglycan complex"/>
    <property type="evidence" value="ECO:0007669"/>
    <property type="project" value="TreeGrafter"/>
</dbReference>
<proteinExistence type="predicted"/>
<dbReference type="AlphaFoldDB" id="A0A812QLA3"/>
<dbReference type="SMART" id="SM00736">
    <property type="entry name" value="CADG"/>
    <property type="match status" value="3"/>
</dbReference>
<reference evidence="2" key="1">
    <citation type="submission" date="2021-02" db="EMBL/GenBank/DDBJ databases">
        <authorList>
            <person name="Dougan E. K."/>
            <person name="Rhodes N."/>
            <person name="Thang M."/>
            <person name="Chan C."/>
        </authorList>
    </citation>
    <scope>NUCLEOTIDE SEQUENCE</scope>
</reference>
<evidence type="ECO:0000313" key="2">
    <source>
        <dbReference type="EMBL" id="CAE7392914.1"/>
    </source>
</evidence>
<feature type="domain" description="Dystroglycan-type cadherin-like" evidence="1">
    <location>
        <begin position="225"/>
        <end position="324"/>
    </location>
</feature>
<feature type="domain" description="Dystroglycan-type cadherin-like" evidence="1">
    <location>
        <begin position="34"/>
        <end position="128"/>
    </location>
</feature>
<protein>
    <recommendedName>
        <fullName evidence="1">Dystroglycan-type cadherin-like domain-containing protein</fullName>
    </recommendedName>
</protein>
<evidence type="ECO:0000313" key="3">
    <source>
        <dbReference type="Proteomes" id="UP000604046"/>
    </source>
</evidence>
<feature type="domain" description="Dystroglycan-type cadherin-like" evidence="1">
    <location>
        <begin position="129"/>
        <end position="222"/>
    </location>
</feature>
<dbReference type="GO" id="GO:0043236">
    <property type="term" value="F:laminin binding"/>
    <property type="evidence" value="ECO:0007669"/>
    <property type="project" value="TreeGrafter"/>
</dbReference>
<dbReference type="GO" id="GO:0005509">
    <property type="term" value="F:calcium ion binding"/>
    <property type="evidence" value="ECO:0007669"/>
    <property type="project" value="InterPro"/>
</dbReference>
<dbReference type="InterPro" id="IPR015919">
    <property type="entry name" value="Cadherin-like_sf"/>
</dbReference>
<organism evidence="2 3">
    <name type="scientific">Symbiodinium natans</name>
    <dbReference type="NCBI Taxonomy" id="878477"/>
    <lineage>
        <taxon>Eukaryota</taxon>
        <taxon>Sar</taxon>
        <taxon>Alveolata</taxon>
        <taxon>Dinophyceae</taxon>
        <taxon>Suessiales</taxon>
        <taxon>Symbiodiniaceae</taxon>
        <taxon>Symbiodinium</taxon>
    </lineage>
</organism>
<sequence>MLRFCLLNALRCKVQPDEPSSWHVKDPAKSGMLPVLEEQAPGKAEAGKAFNVSVPRARFEHAAGVTFTASLVDGRPLPSWLHFDAATLSLAGTPPKAFRGNINVKVSAEDVVGVKTDMILPVEVGGGPFVALPLQPQHLLAGRPFTFTLPEGSFWDPGDGSSLSLHTSRLPAWLHFDAAHRRFSGVPPTDGVVEVNVTATDSQQLSVTQNVVLVLLKPRGNQPPFIAHHIQNTHVQMGEAVHFIIPPSSFKDLDGDGLALHAVRSDGRPLPSWLHFDPASRAFSGRPGKADAGLLSVRLSARDSRGAEVQEDFILNITGGSPLGKEDFF</sequence>
<evidence type="ECO:0000259" key="1">
    <source>
        <dbReference type="SMART" id="SM00736"/>
    </source>
</evidence>
<dbReference type="Proteomes" id="UP000604046">
    <property type="component" value="Unassembled WGS sequence"/>
</dbReference>
<dbReference type="SUPFAM" id="SSF49313">
    <property type="entry name" value="Cadherin-like"/>
    <property type="match status" value="3"/>
</dbReference>
<comment type="caution">
    <text evidence="2">The sequence shown here is derived from an EMBL/GenBank/DDBJ whole genome shotgun (WGS) entry which is preliminary data.</text>
</comment>
<dbReference type="InterPro" id="IPR006644">
    <property type="entry name" value="Cadg"/>
</dbReference>
<dbReference type="InterPro" id="IPR013783">
    <property type="entry name" value="Ig-like_fold"/>
</dbReference>
<dbReference type="Gene3D" id="2.60.40.10">
    <property type="entry name" value="Immunoglobulins"/>
    <property type="match status" value="3"/>
</dbReference>
<accession>A0A812QLA3</accession>
<keyword evidence="3" id="KW-1185">Reference proteome</keyword>
<dbReference type="PANTHER" id="PTHR21559:SF21">
    <property type="entry name" value="DYSTROGLYCAN 1"/>
    <property type="match status" value="1"/>
</dbReference>
<dbReference type="Pfam" id="PF05345">
    <property type="entry name" value="He_PIG"/>
    <property type="match status" value="3"/>
</dbReference>
<dbReference type="EMBL" id="CAJNDS010002251">
    <property type="protein sequence ID" value="CAE7392914.1"/>
    <property type="molecule type" value="Genomic_DNA"/>
</dbReference>